<evidence type="ECO:0000256" key="1">
    <source>
        <dbReference type="SAM" id="SignalP"/>
    </source>
</evidence>
<organism evidence="2 3">
    <name type="scientific">Catenulispora acidiphila (strain DSM 44928 / JCM 14897 / NBRC 102108 / NRRL B-24433 / ID139908)</name>
    <dbReference type="NCBI Taxonomy" id="479433"/>
    <lineage>
        <taxon>Bacteria</taxon>
        <taxon>Bacillati</taxon>
        <taxon>Actinomycetota</taxon>
        <taxon>Actinomycetes</taxon>
        <taxon>Catenulisporales</taxon>
        <taxon>Catenulisporaceae</taxon>
        <taxon>Catenulispora</taxon>
    </lineage>
</organism>
<reference evidence="2 3" key="1">
    <citation type="journal article" date="2009" name="Stand. Genomic Sci.">
        <title>Complete genome sequence of Catenulispora acidiphila type strain (ID 139908).</title>
        <authorList>
            <person name="Copeland A."/>
            <person name="Lapidus A."/>
            <person name="Glavina Del Rio T."/>
            <person name="Nolan M."/>
            <person name="Lucas S."/>
            <person name="Chen F."/>
            <person name="Tice H."/>
            <person name="Cheng J.F."/>
            <person name="Bruce D."/>
            <person name="Goodwin L."/>
            <person name="Pitluck S."/>
            <person name="Mikhailova N."/>
            <person name="Pati A."/>
            <person name="Ivanova N."/>
            <person name="Mavromatis K."/>
            <person name="Chen A."/>
            <person name="Palaniappan K."/>
            <person name="Chain P."/>
            <person name="Land M."/>
            <person name="Hauser L."/>
            <person name="Chang Y.J."/>
            <person name="Jeffries C.D."/>
            <person name="Chertkov O."/>
            <person name="Brettin T."/>
            <person name="Detter J.C."/>
            <person name="Han C."/>
            <person name="Ali Z."/>
            <person name="Tindall B.J."/>
            <person name="Goker M."/>
            <person name="Bristow J."/>
            <person name="Eisen J.A."/>
            <person name="Markowitz V."/>
            <person name="Hugenholtz P."/>
            <person name="Kyrpides N.C."/>
            <person name="Klenk H.P."/>
        </authorList>
    </citation>
    <scope>NUCLEOTIDE SEQUENCE [LARGE SCALE GENOMIC DNA]</scope>
    <source>
        <strain evidence="3">DSM 44928 / JCM 14897 / NBRC 102108 / NRRL B-24433 / ID139908</strain>
    </source>
</reference>
<proteinExistence type="predicted"/>
<feature type="signal peptide" evidence="1">
    <location>
        <begin position="1"/>
        <end position="17"/>
    </location>
</feature>
<dbReference type="RefSeq" id="WP_015795770.1">
    <property type="nucleotide sequence ID" value="NC_013131.1"/>
</dbReference>
<evidence type="ECO:0000313" key="2">
    <source>
        <dbReference type="EMBL" id="ACU76042.1"/>
    </source>
</evidence>
<name>C7Q729_CATAD</name>
<dbReference type="STRING" id="479433.Caci_7213"/>
<dbReference type="EMBL" id="CP001700">
    <property type="protein sequence ID" value="ACU76042.1"/>
    <property type="molecule type" value="Genomic_DNA"/>
</dbReference>
<protein>
    <submittedName>
        <fullName evidence="2">Uncharacterized protein</fullName>
    </submittedName>
</protein>
<keyword evidence="3" id="KW-1185">Reference proteome</keyword>
<dbReference type="eggNOG" id="ENOG50347KT">
    <property type="taxonomic scope" value="Bacteria"/>
</dbReference>
<accession>C7Q729</accession>
<gene>
    <name evidence="2" type="ordered locus">Caci_7213</name>
</gene>
<sequence precursor="true">MATLAAAAAATLVTAMATDTWSGVRTTVAKLFRRRRRGKAAQRIETELDADSAAVERAAEPDAARRALVGRWTLEFSALLDEDPECVVPLAELVQAYASDLAENRRIFITRQTAVAHDYGSVFAVQNGDMHLHTHSRSTTDRTGP</sequence>
<dbReference type="AlphaFoldDB" id="C7Q729"/>
<dbReference type="Proteomes" id="UP000000851">
    <property type="component" value="Chromosome"/>
</dbReference>
<dbReference type="KEGG" id="cai:Caci_7213"/>
<evidence type="ECO:0000313" key="3">
    <source>
        <dbReference type="Proteomes" id="UP000000851"/>
    </source>
</evidence>
<keyword evidence="1" id="KW-0732">Signal</keyword>
<dbReference type="HOGENOM" id="CLU_116294_1_0_11"/>
<feature type="chain" id="PRO_5002980656" evidence="1">
    <location>
        <begin position="18"/>
        <end position="145"/>
    </location>
</feature>
<dbReference type="InParanoid" id="C7Q729"/>